<dbReference type="GO" id="GO:0046983">
    <property type="term" value="F:protein dimerization activity"/>
    <property type="evidence" value="ECO:0007669"/>
    <property type="project" value="InterPro"/>
</dbReference>
<dbReference type="PROSITE" id="PS50109">
    <property type="entry name" value="HIS_KIN"/>
    <property type="match status" value="1"/>
</dbReference>
<keyword evidence="5" id="KW-0547">Nucleotide-binding</keyword>
<feature type="transmembrane region" description="Helical" evidence="9">
    <location>
        <begin position="26"/>
        <end position="44"/>
    </location>
</feature>
<dbReference type="Proteomes" id="UP000305709">
    <property type="component" value="Unassembled WGS sequence"/>
</dbReference>
<feature type="transmembrane region" description="Helical" evidence="9">
    <location>
        <begin position="141"/>
        <end position="163"/>
    </location>
</feature>
<dbReference type="InterPro" id="IPR011712">
    <property type="entry name" value="Sig_transdc_His_kin_sub3_dim/P"/>
</dbReference>
<reference evidence="11 12" key="1">
    <citation type="submission" date="2019-06" db="EMBL/GenBank/DDBJ databases">
        <authorList>
            <person name="Jiang L."/>
        </authorList>
    </citation>
    <scope>NUCLEOTIDE SEQUENCE [LARGE SCALE GENOMIC DNA]</scope>
    <source>
        <strain evidence="11 12">YIM 48858</strain>
    </source>
</reference>
<feature type="transmembrane region" description="Helical" evidence="9">
    <location>
        <begin position="56"/>
        <end position="74"/>
    </location>
</feature>
<dbReference type="GO" id="GO:0000155">
    <property type="term" value="F:phosphorelay sensor kinase activity"/>
    <property type="evidence" value="ECO:0007669"/>
    <property type="project" value="InterPro"/>
</dbReference>
<dbReference type="PANTHER" id="PTHR24421">
    <property type="entry name" value="NITRATE/NITRITE SENSOR PROTEIN NARX-RELATED"/>
    <property type="match status" value="1"/>
</dbReference>
<evidence type="ECO:0000256" key="3">
    <source>
        <dbReference type="ARBA" id="ARBA00022553"/>
    </source>
</evidence>
<evidence type="ECO:0000313" key="11">
    <source>
        <dbReference type="EMBL" id="TNC63579.1"/>
    </source>
</evidence>
<dbReference type="InterPro" id="IPR036890">
    <property type="entry name" value="HATPase_C_sf"/>
</dbReference>
<dbReference type="InterPro" id="IPR003594">
    <property type="entry name" value="HATPase_dom"/>
</dbReference>
<evidence type="ECO:0000313" key="12">
    <source>
        <dbReference type="Proteomes" id="UP000305709"/>
    </source>
</evidence>
<evidence type="ECO:0000256" key="5">
    <source>
        <dbReference type="ARBA" id="ARBA00022741"/>
    </source>
</evidence>
<dbReference type="CDD" id="cd16917">
    <property type="entry name" value="HATPase_UhpB-NarQ-NarX-like"/>
    <property type="match status" value="1"/>
</dbReference>
<dbReference type="Gene3D" id="1.20.5.1930">
    <property type="match status" value="1"/>
</dbReference>
<dbReference type="OrthoDB" id="9778496at2"/>
<keyword evidence="8" id="KW-0902">Two-component regulatory system</keyword>
<dbReference type="Gene3D" id="3.30.565.10">
    <property type="entry name" value="Histidine kinase-like ATPase, C-terminal domain"/>
    <property type="match status" value="1"/>
</dbReference>
<accession>A0A5C4NAY8</accession>
<keyword evidence="6" id="KW-0418">Kinase</keyword>
<dbReference type="GO" id="GO:0005524">
    <property type="term" value="F:ATP binding"/>
    <property type="evidence" value="ECO:0007669"/>
    <property type="project" value="UniProtKB-KW"/>
</dbReference>
<keyword evidence="12" id="KW-1185">Reference proteome</keyword>
<protein>
    <recommendedName>
        <fullName evidence="2">histidine kinase</fullName>
        <ecNumber evidence="2">2.7.13.3</ecNumber>
    </recommendedName>
</protein>
<dbReference type="SUPFAM" id="SSF55874">
    <property type="entry name" value="ATPase domain of HSP90 chaperone/DNA topoisomerase II/histidine kinase"/>
    <property type="match status" value="1"/>
</dbReference>
<dbReference type="GO" id="GO:0016020">
    <property type="term" value="C:membrane"/>
    <property type="evidence" value="ECO:0007669"/>
    <property type="project" value="InterPro"/>
</dbReference>
<dbReference type="EC" id="2.7.13.3" evidence="2"/>
<dbReference type="EMBL" id="VDFV01000048">
    <property type="protein sequence ID" value="TNC63579.1"/>
    <property type="molecule type" value="Genomic_DNA"/>
</dbReference>
<evidence type="ECO:0000259" key="10">
    <source>
        <dbReference type="PROSITE" id="PS50109"/>
    </source>
</evidence>
<name>A0A5C4NAY8_9RHOB</name>
<evidence type="ECO:0000256" key="4">
    <source>
        <dbReference type="ARBA" id="ARBA00022679"/>
    </source>
</evidence>
<dbReference type="PANTHER" id="PTHR24421:SF10">
    <property type="entry name" value="NITRATE_NITRITE SENSOR PROTEIN NARQ"/>
    <property type="match status" value="1"/>
</dbReference>
<evidence type="ECO:0000256" key="2">
    <source>
        <dbReference type="ARBA" id="ARBA00012438"/>
    </source>
</evidence>
<keyword evidence="9" id="KW-0812">Transmembrane</keyword>
<proteinExistence type="predicted"/>
<dbReference type="InterPro" id="IPR005467">
    <property type="entry name" value="His_kinase_dom"/>
</dbReference>
<sequence>MSVIVKGGPQTSGMMDQLLRSRSERVIAGGRLAISFFVLAAVWLDPAQPAQVPQITYTLLGLYAVASASLFYAQRLTTTLSPTHLGLPASTLDIAVHVLELSLFAFLLYATHGITSPFFPLFTFSILSATFRWGWKGALWTSVAVLVLVIISAIIQLNLLPLAQLEIGRLLIRCAHIVVIGAMLTYFAFHQQRAESEVLRLSGWAPEPFELIQLPEYLSSCARFLAEVFATSRIIVVAQDRDEPWALCVYYDDGLIRQERLPPSDQDILAADSGEQIFLGRCTNPEILVLSQGGYADRTPTPESFRKLCSRVGAKHLLSVPLQTDLFVGRLFVLDRPDFSLDEMMAASLAARQIESGLGRMGEVNALRRAAAFEERLSMARDLHDGVLQTLSATAMHLEVMRRTPSDTRLGMAALQEWLLKEQRELRRTIERLRNDDTAERTEPSFDKSLNLDEIIDGVEQRWRIPVELSCFPSELHLDSSNSFQVQQMIREAAANAVRHGSATKLSVTLTAEDGRLEIRMTDNGKGLDRHGSFDAQQCSTLGVGPRNLRDRVGALGGSFQLHSCPEGLQIDISLPLEQSP</sequence>
<comment type="caution">
    <text evidence="11">The sequence shown here is derived from an EMBL/GenBank/DDBJ whole genome shotgun (WGS) entry which is preliminary data.</text>
</comment>
<evidence type="ECO:0000256" key="6">
    <source>
        <dbReference type="ARBA" id="ARBA00022777"/>
    </source>
</evidence>
<dbReference type="Pfam" id="PF07730">
    <property type="entry name" value="HisKA_3"/>
    <property type="match status" value="1"/>
</dbReference>
<evidence type="ECO:0000256" key="8">
    <source>
        <dbReference type="ARBA" id="ARBA00023012"/>
    </source>
</evidence>
<dbReference type="RefSeq" id="WP_139083311.1">
    <property type="nucleotide sequence ID" value="NZ_VDFV01000048.1"/>
</dbReference>
<dbReference type="AlphaFoldDB" id="A0A5C4NAY8"/>
<comment type="catalytic activity">
    <reaction evidence="1">
        <text>ATP + protein L-histidine = ADP + protein N-phospho-L-histidine.</text>
        <dbReference type="EC" id="2.7.13.3"/>
    </reaction>
</comment>
<feature type="domain" description="Histidine kinase" evidence="10">
    <location>
        <begin position="485"/>
        <end position="579"/>
    </location>
</feature>
<evidence type="ECO:0000256" key="7">
    <source>
        <dbReference type="ARBA" id="ARBA00022840"/>
    </source>
</evidence>
<organism evidence="11 12">
    <name type="scientific">Rubellimicrobium roseum</name>
    <dbReference type="NCBI Taxonomy" id="687525"/>
    <lineage>
        <taxon>Bacteria</taxon>
        <taxon>Pseudomonadati</taxon>
        <taxon>Pseudomonadota</taxon>
        <taxon>Alphaproteobacteria</taxon>
        <taxon>Rhodobacterales</taxon>
        <taxon>Roseobacteraceae</taxon>
        <taxon>Rubellimicrobium</taxon>
    </lineage>
</organism>
<keyword evidence="9" id="KW-1133">Transmembrane helix</keyword>
<keyword evidence="9" id="KW-0472">Membrane</keyword>
<dbReference type="InterPro" id="IPR050482">
    <property type="entry name" value="Sensor_HK_TwoCompSys"/>
</dbReference>
<keyword evidence="3" id="KW-0597">Phosphoprotein</keyword>
<dbReference type="Pfam" id="PF02518">
    <property type="entry name" value="HATPase_c"/>
    <property type="match status" value="1"/>
</dbReference>
<gene>
    <name evidence="11" type="ORF">FHG71_19195</name>
</gene>
<evidence type="ECO:0000256" key="1">
    <source>
        <dbReference type="ARBA" id="ARBA00000085"/>
    </source>
</evidence>
<evidence type="ECO:0000256" key="9">
    <source>
        <dbReference type="SAM" id="Phobius"/>
    </source>
</evidence>
<keyword evidence="4" id="KW-0808">Transferase</keyword>
<dbReference type="SMART" id="SM00387">
    <property type="entry name" value="HATPase_c"/>
    <property type="match status" value="1"/>
</dbReference>
<keyword evidence="7" id="KW-0067">ATP-binding</keyword>
<feature type="transmembrane region" description="Helical" evidence="9">
    <location>
        <begin position="170"/>
        <end position="189"/>
    </location>
</feature>